<dbReference type="InterPro" id="IPR020796">
    <property type="entry name" value="ORC5"/>
</dbReference>
<dbReference type="PANTHER" id="PTHR12705">
    <property type="entry name" value="ORIGIN RECOGNITION COMPLEX SUBUNIT 5"/>
    <property type="match status" value="1"/>
</dbReference>
<dbReference type="GO" id="GO:0006270">
    <property type="term" value="P:DNA replication initiation"/>
    <property type="evidence" value="ECO:0007669"/>
    <property type="project" value="TreeGrafter"/>
</dbReference>
<dbReference type="EMBL" id="CAJFDI010000004">
    <property type="protein sequence ID" value="CAD5226186.1"/>
    <property type="molecule type" value="Genomic_DNA"/>
</dbReference>
<evidence type="ECO:0000259" key="1">
    <source>
        <dbReference type="Pfam" id="PF14630"/>
    </source>
</evidence>
<keyword evidence="4" id="KW-1185">Reference proteome</keyword>
<dbReference type="Proteomes" id="UP000582659">
    <property type="component" value="Unassembled WGS sequence"/>
</dbReference>
<dbReference type="EMBL" id="CAJFCV020000004">
    <property type="protein sequence ID" value="CAG9115536.1"/>
    <property type="molecule type" value="Genomic_DNA"/>
</dbReference>
<protein>
    <submittedName>
        <fullName evidence="2">(pine wood nematode) hypothetical protein</fullName>
    </submittedName>
</protein>
<feature type="domain" description="Origin recognition complex subunit 5 C-terminal" evidence="1">
    <location>
        <begin position="250"/>
        <end position="366"/>
    </location>
</feature>
<evidence type="ECO:0000313" key="5">
    <source>
        <dbReference type="WBParaSite" id="BXY_0022000.1"/>
    </source>
</evidence>
<dbReference type="GO" id="GO:0005664">
    <property type="term" value="C:nuclear origin of replication recognition complex"/>
    <property type="evidence" value="ECO:0007669"/>
    <property type="project" value="TreeGrafter"/>
</dbReference>
<organism evidence="3 5">
    <name type="scientific">Bursaphelenchus xylophilus</name>
    <name type="common">Pinewood nematode worm</name>
    <name type="synonym">Aphelenchoides xylophilus</name>
    <dbReference type="NCBI Taxonomy" id="6326"/>
    <lineage>
        <taxon>Eukaryota</taxon>
        <taxon>Metazoa</taxon>
        <taxon>Ecdysozoa</taxon>
        <taxon>Nematoda</taxon>
        <taxon>Chromadorea</taxon>
        <taxon>Rhabditida</taxon>
        <taxon>Tylenchina</taxon>
        <taxon>Tylenchomorpha</taxon>
        <taxon>Aphelenchoidea</taxon>
        <taxon>Aphelenchoididae</taxon>
        <taxon>Bursaphelenchus</taxon>
    </lineage>
</organism>
<evidence type="ECO:0000313" key="4">
    <source>
        <dbReference type="Proteomes" id="UP000659654"/>
    </source>
</evidence>
<name>A0A1I7RHP2_BURXY</name>
<dbReference type="InterPro" id="IPR047088">
    <property type="entry name" value="ORC5_C"/>
</dbReference>
<gene>
    <name evidence="2" type="ORF">BXYJ_LOCUS8919</name>
</gene>
<proteinExistence type="predicted"/>
<dbReference type="GO" id="GO:0003688">
    <property type="term" value="F:DNA replication origin binding"/>
    <property type="evidence" value="ECO:0007669"/>
    <property type="project" value="TreeGrafter"/>
</dbReference>
<dbReference type="WBParaSite" id="BXY_0022000.1">
    <property type="protein sequence ID" value="BXY_0022000.1"/>
    <property type="gene ID" value="BXY_0022000"/>
</dbReference>
<reference evidence="5" key="1">
    <citation type="submission" date="2016-11" db="UniProtKB">
        <authorList>
            <consortium name="WormBaseParasite"/>
        </authorList>
    </citation>
    <scope>IDENTIFICATION</scope>
</reference>
<dbReference type="PANTHER" id="PTHR12705:SF0">
    <property type="entry name" value="ORIGIN RECOGNITION COMPLEX SUBUNIT 5"/>
    <property type="match status" value="1"/>
</dbReference>
<dbReference type="Pfam" id="PF14630">
    <property type="entry name" value="ORC5_C"/>
    <property type="match status" value="1"/>
</dbReference>
<dbReference type="Proteomes" id="UP000095284">
    <property type="component" value="Unplaced"/>
</dbReference>
<dbReference type="Proteomes" id="UP000659654">
    <property type="component" value="Unassembled WGS sequence"/>
</dbReference>
<evidence type="ECO:0000313" key="3">
    <source>
        <dbReference type="Proteomes" id="UP000095284"/>
    </source>
</evidence>
<dbReference type="eggNOG" id="KOG2543">
    <property type="taxonomic scope" value="Eukaryota"/>
</dbReference>
<dbReference type="AlphaFoldDB" id="A0A1I7RHP2"/>
<reference evidence="2" key="2">
    <citation type="submission" date="2020-09" db="EMBL/GenBank/DDBJ databases">
        <authorList>
            <person name="Kikuchi T."/>
        </authorList>
    </citation>
    <scope>NUCLEOTIDE SEQUENCE</scope>
    <source>
        <strain evidence="2">Ka4C1</strain>
    </source>
</reference>
<dbReference type="OrthoDB" id="365981at2759"/>
<evidence type="ECO:0000313" key="2">
    <source>
        <dbReference type="EMBL" id="CAD5226186.1"/>
    </source>
</evidence>
<sequence length="401" mass="46621">MSTIKRFLRDKSGICFHLHVQAQKLHLEKLNSEMKPFVTDDVVLLRLNLCLFMGNDKEVLQEIGRALDFPVSSVRVLEEVLDLYFGENPEKKLIFIMNNAEEMSQLKFSFIKELFFSFKERRDKIKVISVSTLPWMLVADSFDELLHHSTISYKFERFSQSDVEALCMEAAIQKNLKVESKLLRYVINLLPKNQDPFIIGKYVVKILERAQHENLISIVGKTDQWNGIVKRILDNKPRTRLSVQPIFDRLPHVASLTLIAAYFASYNPPSTDKRYFGERATGKRRAHQRTVVRENFHETGPKPFTLERLSILYSLLKGILLAECGDLDVNVQIPLLVYRGHLEKVSDIQNIILPKFRCVAPFDYVDLVKNDFIKLATKKTGTKEDYFDLRQYLHDFAFETQ</sequence>
<accession>A0A1I7RHP2</accession>